<reference evidence="1" key="1">
    <citation type="submission" date="2023-10" db="EMBL/GenBank/DDBJ databases">
        <authorList>
            <person name="Rodriguez Cubillos JULIANA M."/>
            <person name="De Vega J."/>
        </authorList>
    </citation>
    <scope>NUCLEOTIDE SEQUENCE</scope>
</reference>
<dbReference type="Proteomes" id="UP001177021">
    <property type="component" value="Unassembled WGS sequence"/>
</dbReference>
<gene>
    <name evidence="1" type="ORF">MILVUS5_LOCUS37087</name>
</gene>
<keyword evidence="2" id="KW-1185">Reference proteome</keyword>
<organism evidence="1 2">
    <name type="scientific">Trifolium pratense</name>
    <name type="common">Red clover</name>
    <dbReference type="NCBI Taxonomy" id="57577"/>
    <lineage>
        <taxon>Eukaryota</taxon>
        <taxon>Viridiplantae</taxon>
        <taxon>Streptophyta</taxon>
        <taxon>Embryophyta</taxon>
        <taxon>Tracheophyta</taxon>
        <taxon>Spermatophyta</taxon>
        <taxon>Magnoliopsida</taxon>
        <taxon>eudicotyledons</taxon>
        <taxon>Gunneridae</taxon>
        <taxon>Pentapetalae</taxon>
        <taxon>rosids</taxon>
        <taxon>fabids</taxon>
        <taxon>Fabales</taxon>
        <taxon>Fabaceae</taxon>
        <taxon>Papilionoideae</taxon>
        <taxon>50 kb inversion clade</taxon>
        <taxon>NPAAA clade</taxon>
        <taxon>Hologalegina</taxon>
        <taxon>IRL clade</taxon>
        <taxon>Trifolieae</taxon>
        <taxon>Trifolium</taxon>
    </lineage>
</organism>
<sequence>MTTKGFQYQSFRENGRVYQYQSLREKARLDIDKIRNTARFEANSEAMQDFQKLIGVCSKLGLKSLFQVKSFSKPNKKRKRPQQQQLTLKKNKKPRINNWVWDDDDDDDHSICLHLMLGSSSCIPTCVHQTNNNIIVAAANDDHQWVIKKVLEKNDVCLHLCRLLLNKEVAQKFIIPFLLGGAEAAQTKQGIQDSSSSPRHRHQLLLCTFAYLSCESLISLVLRVVDLVGDRDIPVIAAGGIVDARGYVAALALGAQDVCLGTRFLATEESYANPLNKRKVIKLDETEYTNVFGRARWPGAPRRVLQTPFFKEWRSLPTHESEANKAVIGHSTIHGKRTTTGDLESMVMYAGEGVGLIKEILAASEAS</sequence>
<evidence type="ECO:0000313" key="1">
    <source>
        <dbReference type="EMBL" id="CAJ2673661.1"/>
    </source>
</evidence>
<accession>A0ACB0LWY2</accession>
<proteinExistence type="predicted"/>
<comment type="caution">
    <text evidence="1">The sequence shown here is derived from an EMBL/GenBank/DDBJ whole genome shotgun (WGS) entry which is preliminary data.</text>
</comment>
<dbReference type="EMBL" id="CASHSV030000716">
    <property type="protein sequence ID" value="CAJ2673661.1"/>
    <property type="molecule type" value="Genomic_DNA"/>
</dbReference>
<evidence type="ECO:0000313" key="2">
    <source>
        <dbReference type="Proteomes" id="UP001177021"/>
    </source>
</evidence>
<name>A0ACB0LWY2_TRIPR</name>
<protein>
    <submittedName>
        <fullName evidence="1">Uncharacterized protein</fullName>
    </submittedName>
</protein>